<dbReference type="GO" id="GO:0005975">
    <property type="term" value="P:carbohydrate metabolic process"/>
    <property type="evidence" value="ECO:0007669"/>
    <property type="project" value="InterPro"/>
</dbReference>
<evidence type="ECO:0000256" key="1">
    <source>
        <dbReference type="ARBA" id="ARBA00007806"/>
    </source>
</evidence>
<dbReference type="Pfam" id="PF21365">
    <property type="entry name" value="Glyco_hydro_31_3rd"/>
    <property type="match status" value="1"/>
</dbReference>
<dbReference type="InterPro" id="IPR000322">
    <property type="entry name" value="Glyco_hydro_31_TIM"/>
</dbReference>
<reference evidence="5 6" key="1">
    <citation type="submission" date="2018-05" db="EMBL/GenBank/DDBJ databases">
        <title>Genomic Encyclopedia of Type Strains, Phase IV (KMG-IV): sequencing the most valuable type-strain genomes for metagenomic binning, comparative biology and taxonomic classification.</title>
        <authorList>
            <person name="Goeker M."/>
        </authorList>
    </citation>
    <scope>NUCLEOTIDE SEQUENCE [LARGE SCALE GENOMIC DNA]</scope>
    <source>
        <strain evidence="5 6">DSM 24995</strain>
    </source>
</reference>
<dbReference type="Gene3D" id="2.60.40.1180">
    <property type="entry name" value="Golgi alpha-mannosidase II"/>
    <property type="match status" value="2"/>
</dbReference>
<dbReference type="AlphaFoldDB" id="A0A2V3YCI2"/>
<dbReference type="PANTHER" id="PTHR43863">
    <property type="entry name" value="HYDROLASE, PUTATIVE (AFU_ORTHOLOGUE AFUA_1G03140)-RELATED"/>
    <property type="match status" value="1"/>
</dbReference>
<sequence length="703" mass="79929">MVAGEEKQMEKIAEGIYKITYQKPEPFTPVSMRKSEMADGALERLGKGRKDGAAALPFEETEIQFEQTARGITVTLPMKTDEDIYGFGLQLLSLNAAGRKRYVKVNSDPRMDTGESHAPAPFYVSTAGYGLLVDTYRYATFYMGTNTEKGTSAGKREVNIPHREFSESALYAFKRAKEERKVIIEIPAAGGIDLYFFAGDVKEAVMRYNLFSGGGCLPPMWGLGMWYRVYGGSDENHVKKLAKGFREDKMPVDVIGIEPGWHSHSYSCTYEWGYLFPNHQEMVDTLNQEGYHVNLWEHIFVYPAAPFYEKLLDYSGDYEVWNGLVPDFATEEARNIFAGWHEEQFIQNGIAGFKLDECDNSDFNPSNWSFPDSTKFPSGMDGEQMHNAVGVLYQELIFNAFKNRGIRTLSSVRSSGALAAPLPFVLYSDLYGHREFIRGMVTASFSGMLWAPEVRDCASGEDLLRRVETIVFSPQALLNCWRIPNPPWEQVCIEKNLQNEAMEERAFYMDACRKLFELRMSLLPYLYSAFVEYHELGIPPVRAMAIEDPEDYEARGIDDQYFFGRDLLVCPLTLEDGDSREVYLPAGLWYGFFDGQPYEGGRRLSVQAKEEVIPVFVRDGAIVPMAEPVLCVREDTVFEMTIRSYGRKEGAYTLYEDDFTSFQYENEGMREVEIRRGGDGKIEIAGGENSLRYRFKGKTEFIG</sequence>
<feature type="domain" description="Glycosyl hydrolase family 31 C-terminal" evidence="4">
    <location>
        <begin position="537"/>
        <end position="623"/>
    </location>
</feature>
<protein>
    <submittedName>
        <fullName evidence="5">Alpha-D-xyloside xylohydrolase</fullName>
    </submittedName>
</protein>
<keyword evidence="6" id="KW-1185">Reference proteome</keyword>
<dbReference type="InterPro" id="IPR011013">
    <property type="entry name" value="Gal_mutarotase_sf_dom"/>
</dbReference>
<organism evidence="5 6">
    <name type="scientific">Hungatella effluvii</name>
    <dbReference type="NCBI Taxonomy" id="1096246"/>
    <lineage>
        <taxon>Bacteria</taxon>
        <taxon>Bacillati</taxon>
        <taxon>Bacillota</taxon>
        <taxon>Clostridia</taxon>
        <taxon>Lachnospirales</taxon>
        <taxon>Lachnospiraceae</taxon>
        <taxon>Hungatella</taxon>
    </lineage>
</organism>
<keyword evidence="2 5" id="KW-0378">Hydrolase</keyword>
<dbReference type="Proteomes" id="UP000248057">
    <property type="component" value="Unassembled WGS sequence"/>
</dbReference>
<keyword evidence="2" id="KW-0326">Glycosidase</keyword>
<dbReference type="SUPFAM" id="SSF51445">
    <property type="entry name" value="(Trans)glycosidases"/>
    <property type="match status" value="1"/>
</dbReference>
<evidence type="ECO:0000313" key="6">
    <source>
        <dbReference type="Proteomes" id="UP000248057"/>
    </source>
</evidence>
<evidence type="ECO:0000256" key="2">
    <source>
        <dbReference type="RuleBase" id="RU361185"/>
    </source>
</evidence>
<comment type="similarity">
    <text evidence="1 2">Belongs to the glycosyl hydrolase 31 family.</text>
</comment>
<dbReference type="GO" id="GO:0030246">
    <property type="term" value="F:carbohydrate binding"/>
    <property type="evidence" value="ECO:0007669"/>
    <property type="project" value="InterPro"/>
</dbReference>
<name>A0A2V3YCI2_9FIRM</name>
<dbReference type="InterPro" id="IPR013780">
    <property type="entry name" value="Glyco_hydro_b"/>
</dbReference>
<dbReference type="Gene3D" id="2.60.40.1760">
    <property type="entry name" value="glycosyl hydrolase (family 31)"/>
    <property type="match status" value="1"/>
</dbReference>
<dbReference type="SUPFAM" id="SSF74650">
    <property type="entry name" value="Galactose mutarotase-like"/>
    <property type="match status" value="1"/>
</dbReference>
<dbReference type="SUPFAM" id="SSF51011">
    <property type="entry name" value="Glycosyl hydrolase domain"/>
    <property type="match status" value="1"/>
</dbReference>
<feature type="domain" description="Glycoside hydrolase family 31 TIM barrel" evidence="3">
    <location>
        <begin position="217"/>
        <end position="529"/>
    </location>
</feature>
<dbReference type="PANTHER" id="PTHR43863:SF2">
    <property type="entry name" value="MALTASE-GLUCOAMYLASE"/>
    <property type="match status" value="1"/>
</dbReference>
<dbReference type="CDD" id="cd14752">
    <property type="entry name" value="GH31_N"/>
    <property type="match status" value="1"/>
</dbReference>
<dbReference type="InterPro" id="IPR048395">
    <property type="entry name" value="Glyco_hydro_31_C"/>
</dbReference>
<dbReference type="InterPro" id="IPR051816">
    <property type="entry name" value="Glycosyl_Hydrolase_31"/>
</dbReference>
<comment type="caution">
    <text evidence="5">The sequence shown here is derived from an EMBL/GenBank/DDBJ whole genome shotgun (WGS) entry which is preliminary data.</text>
</comment>
<evidence type="ECO:0000259" key="3">
    <source>
        <dbReference type="Pfam" id="PF01055"/>
    </source>
</evidence>
<accession>A0A2V3YCI2</accession>
<dbReference type="InterPro" id="IPR017853">
    <property type="entry name" value="GH"/>
</dbReference>
<gene>
    <name evidence="5" type="ORF">DFR60_101150</name>
</gene>
<proteinExistence type="inferred from homology"/>
<dbReference type="GO" id="GO:0004553">
    <property type="term" value="F:hydrolase activity, hydrolyzing O-glycosyl compounds"/>
    <property type="evidence" value="ECO:0007669"/>
    <property type="project" value="InterPro"/>
</dbReference>
<evidence type="ECO:0000259" key="4">
    <source>
        <dbReference type="Pfam" id="PF21365"/>
    </source>
</evidence>
<dbReference type="CDD" id="cd06592">
    <property type="entry name" value="GH31_NET37"/>
    <property type="match status" value="1"/>
</dbReference>
<dbReference type="EMBL" id="QJKD01000001">
    <property type="protein sequence ID" value="PXX56846.1"/>
    <property type="molecule type" value="Genomic_DNA"/>
</dbReference>
<dbReference type="Gene3D" id="3.20.20.80">
    <property type="entry name" value="Glycosidases"/>
    <property type="match status" value="1"/>
</dbReference>
<dbReference type="Pfam" id="PF01055">
    <property type="entry name" value="Glyco_hydro_31_2nd"/>
    <property type="match status" value="1"/>
</dbReference>
<evidence type="ECO:0000313" key="5">
    <source>
        <dbReference type="EMBL" id="PXX56846.1"/>
    </source>
</evidence>